<organism evidence="1">
    <name type="scientific">Homalodisca liturata</name>
    <dbReference type="NCBI Taxonomy" id="320908"/>
    <lineage>
        <taxon>Eukaryota</taxon>
        <taxon>Metazoa</taxon>
        <taxon>Ecdysozoa</taxon>
        <taxon>Arthropoda</taxon>
        <taxon>Hexapoda</taxon>
        <taxon>Insecta</taxon>
        <taxon>Pterygota</taxon>
        <taxon>Neoptera</taxon>
        <taxon>Paraneoptera</taxon>
        <taxon>Hemiptera</taxon>
        <taxon>Auchenorrhyncha</taxon>
        <taxon>Membracoidea</taxon>
        <taxon>Cicadellidae</taxon>
        <taxon>Cicadellinae</taxon>
        <taxon>Proconiini</taxon>
        <taxon>Homalodisca</taxon>
    </lineage>
</organism>
<reference evidence="1" key="1">
    <citation type="submission" date="2015-11" db="EMBL/GenBank/DDBJ databases">
        <title>De novo transcriptome assembly of four potential Pierce s Disease insect vectors from Arizona vineyards.</title>
        <authorList>
            <person name="Tassone E.E."/>
        </authorList>
    </citation>
    <scope>NUCLEOTIDE SEQUENCE</scope>
</reference>
<dbReference type="AlphaFoldDB" id="A0A1B6J0C0"/>
<proteinExistence type="predicted"/>
<evidence type="ECO:0000313" key="1">
    <source>
        <dbReference type="EMBL" id="JAS92619.1"/>
    </source>
</evidence>
<sequence>MLYLRFILDDNDFPMTPALRQLITTTSICYAYCFAGDESFNVGNMEFVAAHNGTFDYRAMLERENLGPEFDWNVIFEHCKSFELGRPIMLEFVSQIKSEIDGGCGSAK</sequence>
<gene>
    <name evidence="1" type="ORF">g.56071</name>
</gene>
<accession>A0A1B6J0C0</accession>
<feature type="non-terminal residue" evidence="1">
    <location>
        <position position="108"/>
    </location>
</feature>
<dbReference type="EMBL" id="GECU01015087">
    <property type="protein sequence ID" value="JAS92619.1"/>
    <property type="molecule type" value="Transcribed_RNA"/>
</dbReference>
<name>A0A1B6J0C0_9HEMI</name>
<protein>
    <submittedName>
        <fullName evidence="1">Uncharacterized protein</fullName>
    </submittedName>
</protein>